<feature type="binding site" evidence="11">
    <location>
        <position position="497"/>
    </location>
    <ligand>
        <name>Ca(2+)</name>
        <dbReference type="ChEBI" id="CHEBI:29108"/>
        <label>4</label>
    </ligand>
</feature>
<dbReference type="SMART" id="SM00120">
    <property type="entry name" value="HX"/>
    <property type="match status" value="4"/>
</dbReference>
<feature type="binding site" evidence="11">
    <location>
        <position position="181"/>
    </location>
    <ligand>
        <name>Zn(2+)</name>
        <dbReference type="ChEBI" id="CHEBI:29105"/>
        <label>1</label>
    </ligand>
</feature>
<evidence type="ECO:0000256" key="4">
    <source>
        <dbReference type="ARBA" id="ARBA00022737"/>
    </source>
</evidence>
<dbReference type="PANTHER" id="PTHR10201:SF169">
    <property type="entry name" value="MATRIX METALLOPROTEINASE-16-LIKE PROTEIN"/>
    <property type="match status" value="1"/>
</dbReference>
<dbReference type="Pfam" id="PF00045">
    <property type="entry name" value="Hemopexin"/>
    <property type="match status" value="3"/>
</dbReference>
<feature type="binding site" description="in inhibited form" evidence="11">
    <location>
        <position position="99"/>
    </location>
    <ligand>
        <name>Zn(2+)</name>
        <dbReference type="ChEBI" id="CHEBI:29105"/>
        <label>2</label>
        <note>catalytic</note>
    </ligand>
</feature>
<dbReference type="Gene3D" id="3.40.390.10">
    <property type="entry name" value="Collagenase (Catalytic Domain)"/>
    <property type="match status" value="1"/>
</dbReference>
<dbReference type="SUPFAM" id="SSF47090">
    <property type="entry name" value="PGBD-like"/>
    <property type="match status" value="1"/>
</dbReference>
<dbReference type="GO" id="GO:0005615">
    <property type="term" value="C:extracellular space"/>
    <property type="evidence" value="ECO:0007669"/>
    <property type="project" value="TreeGrafter"/>
</dbReference>
<evidence type="ECO:0000256" key="8">
    <source>
        <dbReference type="ARBA" id="ARBA00023145"/>
    </source>
</evidence>
<evidence type="ECO:0000313" key="14">
    <source>
        <dbReference type="EMBL" id="MBW18442.1"/>
    </source>
</evidence>
<keyword evidence="3 10" id="KW-0479">Metal-binding</keyword>
<evidence type="ECO:0000259" key="13">
    <source>
        <dbReference type="SMART" id="SM00235"/>
    </source>
</evidence>
<dbReference type="PIRSF" id="PIRSF001191">
    <property type="entry name" value="Peptidase_M10A_matrix"/>
    <property type="match status" value="1"/>
</dbReference>
<keyword evidence="4" id="KW-0677">Repeat</keyword>
<dbReference type="InterPro" id="IPR000585">
    <property type="entry name" value="Hemopexin-like_dom"/>
</dbReference>
<feature type="repeat" description="Hemopexin" evidence="12">
    <location>
        <begin position="346"/>
        <end position="391"/>
    </location>
</feature>
<dbReference type="GO" id="GO:0006508">
    <property type="term" value="P:proteolysis"/>
    <property type="evidence" value="ECO:0007669"/>
    <property type="project" value="UniProtKB-KW"/>
</dbReference>
<feature type="repeat" description="Hemopexin" evidence="12">
    <location>
        <begin position="445"/>
        <end position="492"/>
    </location>
</feature>
<feature type="binding site" evidence="11">
    <location>
        <position position="214"/>
    </location>
    <ligand>
        <name>Ca(2+)</name>
        <dbReference type="ChEBI" id="CHEBI:29108"/>
        <label>1</label>
    </ligand>
</feature>
<dbReference type="GO" id="GO:0031012">
    <property type="term" value="C:extracellular matrix"/>
    <property type="evidence" value="ECO:0007669"/>
    <property type="project" value="InterPro"/>
</dbReference>
<sequence>MNYKLLCINIWTIWWFTITITCSPLLQNQESIENQKVHLNQDMIKFMQKFGYMDQDGPQALTAKDELMTALKLVQKFGGLKQTGVLDNDTLKLVKSKRCGVPDILKQKITKNKRFVTPSNGWNKRALTYFISNFTPKLSRDGIKNAIQSAFSKWSRYSQIIFTEVYNGNADILISFGVSNHGDQFPFDGPGNVLAHAFYPTELGVLGGDIHFDDSEDWTLDNSNYGVDFYSVAIHEMGHSLGLGHSSEPNSIMNPYYTGPQPQDIGYDDILGMHSLYISRTLPGDHVHFVESTIQPQPSIPNKPHVHWSSFSHESCTDDNVVTPESVTTYKPEISTQKNDKIDECLGNFDAISCIRGEIFVFKNSLLWRLNNPGSILPRYPVQLLRFFQVLADSNQTIVKIDAVYERPDSNIVLFHGNSFYVFNGNHLIENSPRSIMDYGFPHFVNKVDAVMIHGIPSITYLFSGEYFWVYDDDHKLLLQRHRSIKEHFKGVKTPIDDVLTWKFGDTFFFTGNQFWKFNHKYNKTEDGYPKNAAEFLLGCS</sequence>
<dbReference type="GO" id="GO:0004222">
    <property type="term" value="F:metalloendopeptidase activity"/>
    <property type="evidence" value="ECO:0007669"/>
    <property type="project" value="InterPro"/>
</dbReference>
<evidence type="ECO:0000256" key="10">
    <source>
        <dbReference type="PIRSR" id="PIRSR001191-2"/>
    </source>
</evidence>
<dbReference type="PANTHER" id="PTHR10201">
    <property type="entry name" value="MATRIX METALLOPROTEINASE"/>
    <property type="match status" value="1"/>
</dbReference>
<dbReference type="GO" id="GO:0030574">
    <property type="term" value="P:collagen catabolic process"/>
    <property type="evidence" value="ECO:0007669"/>
    <property type="project" value="TreeGrafter"/>
</dbReference>
<feature type="binding site" evidence="10">
    <location>
        <position position="239"/>
    </location>
    <ligand>
        <name>Zn(2+)</name>
        <dbReference type="ChEBI" id="CHEBI:29105"/>
        <label>2</label>
        <note>catalytic</note>
    </ligand>
</feature>
<evidence type="ECO:0000256" key="7">
    <source>
        <dbReference type="ARBA" id="ARBA00023049"/>
    </source>
</evidence>
<dbReference type="PRINTS" id="PR00138">
    <property type="entry name" value="MATRIXIN"/>
</dbReference>
<dbReference type="InterPro" id="IPR006026">
    <property type="entry name" value="Peptidase_Metallo"/>
</dbReference>
<feature type="binding site" evidence="11">
    <location>
        <position position="189"/>
    </location>
    <ligand>
        <name>Ca(2+)</name>
        <dbReference type="ChEBI" id="CHEBI:29108"/>
        <label>3</label>
    </ligand>
</feature>
<dbReference type="SMART" id="SM00235">
    <property type="entry name" value="ZnMc"/>
    <property type="match status" value="1"/>
</dbReference>
<evidence type="ECO:0000256" key="9">
    <source>
        <dbReference type="PIRSR" id="PIRSR001191-1"/>
    </source>
</evidence>
<feature type="binding site" evidence="11">
    <location>
        <position position="216"/>
    </location>
    <ligand>
        <name>Ca(2+)</name>
        <dbReference type="ChEBI" id="CHEBI:29108"/>
        <label>1</label>
    </ligand>
</feature>
<reference evidence="14" key="1">
    <citation type="submission" date="2017-10" db="EMBL/GenBank/DDBJ databases">
        <title>Transcriptome Assembly of Sugarcane Aphid Adults.</title>
        <authorList>
            <person name="Scully E.D."/>
            <person name="Palmer N.A."/>
            <person name="Geib S.M."/>
            <person name="Sarath G."/>
            <person name="Sattler S.E."/>
        </authorList>
    </citation>
    <scope>NUCLEOTIDE SEQUENCE</scope>
    <source>
        <tissue evidence="14">Whole body</tissue>
    </source>
</reference>
<dbReference type="SUPFAM" id="SSF50923">
    <property type="entry name" value="Hemopexin-like domain"/>
    <property type="match status" value="1"/>
</dbReference>
<feature type="binding site" evidence="11">
    <location>
        <position position="207"/>
    </location>
    <ligand>
        <name>Ca(2+)</name>
        <dbReference type="ChEBI" id="CHEBI:29108"/>
        <label>2</label>
    </ligand>
</feature>
<keyword evidence="7" id="KW-0482">Metalloprotease</keyword>
<gene>
    <name evidence="14" type="primary">Mmp17</name>
</gene>
<dbReference type="InterPro" id="IPR024079">
    <property type="entry name" value="MetalloPept_cat_dom_sf"/>
</dbReference>
<dbReference type="InterPro" id="IPR036375">
    <property type="entry name" value="Hemopexin-like_dom_sf"/>
</dbReference>
<proteinExistence type="inferred from homology"/>
<dbReference type="AlphaFoldDB" id="A0A2H8TY38"/>
<evidence type="ECO:0000256" key="12">
    <source>
        <dbReference type="PROSITE-ProRule" id="PRU01011"/>
    </source>
</evidence>
<comment type="cofactor">
    <cofactor evidence="11">
        <name>Zn(2+)</name>
        <dbReference type="ChEBI" id="CHEBI:29105"/>
    </cofactor>
    <text evidence="11">Binds 2 Zn(2+) ions per subunit.</text>
</comment>
<feature type="binding site" evidence="11">
    <location>
        <position position="216"/>
    </location>
    <ligand>
        <name>Ca(2+)</name>
        <dbReference type="ChEBI" id="CHEBI:29108"/>
        <label>3</label>
    </ligand>
</feature>
<comment type="similarity">
    <text evidence="1">Belongs to the peptidase M10A family.</text>
</comment>
<keyword evidence="2" id="KW-0645">Protease</keyword>
<feature type="binding site" evidence="11">
    <location>
        <position position="171"/>
    </location>
    <ligand>
        <name>Ca(2+)</name>
        <dbReference type="ChEBI" id="CHEBI:29108"/>
        <label>2</label>
    </ligand>
</feature>
<dbReference type="EMBL" id="GFXV01006637">
    <property type="protein sequence ID" value="MBW18442.1"/>
    <property type="molecule type" value="Transcribed_RNA"/>
</dbReference>
<keyword evidence="6 10" id="KW-0862">Zinc</keyword>
<dbReference type="InterPro" id="IPR033739">
    <property type="entry name" value="M10A_MMP"/>
</dbReference>
<dbReference type="InterPro" id="IPR001818">
    <property type="entry name" value="Pept_M10_metallopeptidase"/>
</dbReference>
<dbReference type="CDD" id="cd04278">
    <property type="entry name" value="ZnMc_MMP"/>
    <property type="match status" value="1"/>
</dbReference>
<feature type="repeat" description="Hemopexin" evidence="12">
    <location>
        <begin position="493"/>
        <end position="540"/>
    </location>
</feature>
<evidence type="ECO:0000256" key="1">
    <source>
        <dbReference type="ARBA" id="ARBA00010370"/>
    </source>
</evidence>
<keyword evidence="5" id="KW-0378">Hydrolase</keyword>
<feature type="binding site" evidence="11">
    <location>
        <position position="188"/>
    </location>
    <ligand>
        <name>Ca(2+)</name>
        <dbReference type="ChEBI" id="CHEBI:29108"/>
        <label>3</label>
    </ligand>
</feature>
<feature type="binding site" evidence="11">
    <location>
        <position position="213"/>
    </location>
    <ligand>
        <name>Ca(2+)</name>
        <dbReference type="ChEBI" id="CHEBI:29108"/>
        <label>3</label>
    </ligand>
</feature>
<feature type="domain" description="Peptidase metallopeptidase" evidence="13">
    <location>
        <begin position="118"/>
        <end position="279"/>
    </location>
</feature>
<dbReference type="SUPFAM" id="SSF55486">
    <property type="entry name" value="Metalloproteases ('zincins'), catalytic domain"/>
    <property type="match status" value="1"/>
</dbReference>
<evidence type="ECO:0000256" key="3">
    <source>
        <dbReference type="ARBA" id="ARBA00022723"/>
    </source>
</evidence>
<protein>
    <submittedName>
        <fullName evidence="14">Matrix metalloproteinase-17</fullName>
    </submittedName>
</protein>
<dbReference type="GO" id="GO:0008270">
    <property type="term" value="F:zinc ion binding"/>
    <property type="evidence" value="ECO:0007669"/>
    <property type="project" value="InterPro"/>
</dbReference>
<keyword evidence="8" id="KW-0865">Zymogen</keyword>
<dbReference type="InterPro" id="IPR018487">
    <property type="entry name" value="Hemopexin-like_repeat"/>
</dbReference>
<accession>A0A2H8TY38</accession>
<dbReference type="Pfam" id="PF00413">
    <property type="entry name" value="Peptidase_M10"/>
    <property type="match status" value="1"/>
</dbReference>
<keyword evidence="11" id="KW-0106">Calcium</keyword>
<feature type="binding site" evidence="11">
    <location>
        <position position="350"/>
    </location>
    <ligand>
        <name>Ca(2+)</name>
        <dbReference type="ChEBI" id="CHEBI:29108"/>
        <label>4</label>
    </ligand>
</feature>
<feature type="repeat" description="Hemopexin" evidence="12">
    <location>
        <begin position="398"/>
        <end position="443"/>
    </location>
</feature>
<feature type="binding site" evidence="11">
    <location>
        <position position="183"/>
    </location>
    <ligand>
        <name>Zn(2+)</name>
        <dbReference type="ChEBI" id="CHEBI:29105"/>
        <label>1</label>
    </ligand>
</feature>
<dbReference type="InterPro" id="IPR021190">
    <property type="entry name" value="Pept_M10A"/>
</dbReference>
<dbReference type="Gene3D" id="2.110.10.10">
    <property type="entry name" value="Hemopexin-like domain"/>
    <property type="match status" value="1"/>
</dbReference>
<feature type="binding site" evidence="11">
    <location>
        <position position="209"/>
    </location>
    <ligand>
        <name>Ca(2+)</name>
        <dbReference type="ChEBI" id="CHEBI:29108"/>
        <label>2</label>
    </ligand>
</feature>
<organism evidence="14">
    <name type="scientific">Melanaphis sacchari</name>
    <dbReference type="NCBI Taxonomy" id="742174"/>
    <lineage>
        <taxon>Eukaryota</taxon>
        <taxon>Metazoa</taxon>
        <taxon>Ecdysozoa</taxon>
        <taxon>Arthropoda</taxon>
        <taxon>Hexapoda</taxon>
        <taxon>Insecta</taxon>
        <taxon>Pterygota</taxon>
        <taxon>Neoptera</taxon>
        <taxon>Paraneoptera</taxon>
        <taxon>Hemiptera</taxon>
        <taxon>Sternorrhyncha</taxon>
        <taxon>Aphidomorpha</taxon>
        <taxon>Aphidoidea</taxon>
        <taxon>Aphididae</taxon>
        <taxon>Aphidini</taxon>
        <taxon>Melanaphis</taxon>
    </lineage>
</organism>
<feature type="active site" evidence="9">
    <location>
        <position position="236"/>
    </location>
</feature>
<name>A0A2H8TY38_9HEMI</name>
<evidence type="ECO:0000256" key="2">
    <source>
        <dbReference type="ARBA" id="ARBA00022670"/>
    </source>
</evidence>
<evidence type="ECO:0000256" key="6">
    <source>
        <dbReference type="ARBA" id="ARBA00022833"/>
    </source>
</evidence>
<dbReference type="PROSITE" id="PS51642">
    <property type="entry name" value="HEMOPEXIN_2"/>
    <property type="match status" value="4"/>
</dbReference>
<evidence type="ECO:0000256" key="11">
    <source>
        <dbReference type="PIRSR" id="PIRSR621190-2"/>
    </source>
</evidence>
<dbReference type="CDD" id="cd00094">
    <property type="entry name" value="HX"/>
    <property type="match status" value="1"/>
</dbReference>
<feature type="binding site" evidence="11">
    <location>
        <position position="196"/>
    </location>
    <ligand>
        <name>Zn(2+)</name>
        <dbReference type="ChEBI" id="CHEBI:29105"/>
        <label>1</label>
    </ligand>
</feature>
<feature type="binding site" evidence="11">
    <location>
        <position position="499"/>
    </location>
    <ligand>
        <name>Ca(2+)</name>
        <dbReference type="ChEBI" id="CHEBI:29108"/>
        <label>5</label>
    </ligand>
</feature>
<dbReference type="GO" id="GO:0030198">
    <property type="term" value="P:extracellular matrix organization"/>
    <property type="evidence" value="ECO:0007669"/>
    <property type="project" value="TreeGrafter"/>
</dbReference>
<comment type="cofactor">
    <cofactor evidence="11">
        <name>Ca(2+)</name>
        <dbReference type="ChEBI" id="CHEBI:29108"/>
    </cofactor>
    <text evidence="11">Can bind about 5 Ca(2+) ions per subunit.</text>
</comment>
<feature type="binding site" evidence="10">
    <location>
        <position position="245"/>
    </location>
    <ligand>
        <name>Zn(2+)</name>
        <dbReference type="ChEBI" id="CHEBI:29105"/>
        <label>2</label>
        <note>catalytic</note>
    </ligand>
</feature>
<feature type="binding site" evidence="11">
    <location>
        <position position="352"/>
    </location>
    <ligand>
        <name>Ca(2+)</name>
        <dbReference type="ChEBI" id="CHEBI:29108"/>
        <label>5</label>
    </ligand>
</feature>
<feature type="binding site" evidence="11">
    <location>
        <position position="402"/>
    </location>
    <ligand>
        <name>Ca(2+)</name>
        <dbReference type="ChEBI" id="CHEBI:29108"/>
        <label>4</label>
    </ligand>
</feature>
<feature type="binding site" evidence="11">
    <location>
        <position position="211"/>
    </location>
    <ligand>
        <name>Zn(2+)</name>
        <dbReference type="ChEBI" id="CHEBI:29105"/>
        <label>1</label>
    </ligand>
</feature>
<evidence type="ECO:0000256" key="5">
    <source>
        <dbReference type="ARBA" id="ARBA00022801"/>
    </source>
</evidence>
<feature type="binding site" evidence="10">
    <location>
        <position position="235"/>
    </location>
    <ligand>
        <name>Zn(2+)</name>
        <dbReference type="ChEBI" id="CHEBI:29105"/>
        <label>2</label>
        <note>catalytic</note>
    </ligand>
</feature>
<dbReference type="OrthoDB" id="406838at2759"/>
<feature type="binding site" evidence="11">
    <location>
        <position position="253"/>
    </location>
    <ligand>
        <name>Zn(2+)</name>
        <dbReference type="ChEBI" id="CHEBI:29105"/>
        <label>2</label>
        <note>catalytic</note>
    </ligand>
</feature>
<dbReference type="InterPro" id="IPR036365">
    <property type="entry name" value="PGBD-like_sf"/>
</dbReference>